<name>A0A7M7KB67_VARDE</name>
<dbReference type="GeneID" id="111251160"/>
<dbReference type="Gene3D" id="3.40.30.10">
    <property type="entry name" value="Glutaredoxin"/>
    <property type="match status" value="1"/>
</dbReference>
<keyword evidence="2" id="KW-0175">Coiled coil</keyword>
<dbReference type="InParanoid" id="A0A7M7KB67"/>
<evidence type="ECO:0000259" key="3">
    <source>
        <dbReference type="Pfam" id="PF02114"/>
    </source>
</evidence>
<dbReference type="GO" id="GO:0006457">
    <property type="term" value="P:protein folding"/>
    <property type="evidence" value="ECO:0007669"/>
    <property type="project" value="TreeGrafter"/>
</dbReference>
<evidence type="ECO:0000313" key="5">
    <source>
        <dbReference type="Proteomes" id="UP000594260"/>
    </source>
</evidence>
<evidence type="ECO:0000313" key="4">
    <source>
        <dbReference type="EnsemblMetazoa" id="XP_022663245"/>
    </source>
</evidence>
<dbReference type="KEGG" id="vde:111251160"/>
<dbReference type="SUPFAM" id="SSF52833">
    <property type="entry name" value="Thioredoxin-like"/>
    <property type="match status" value="1"/>
</dbReference>
<protein>
    <recommendedName>
        <fullName evidence="3">Phosducin domain-containing protein</fullName>
    </recommendedName>
</protein>
<sequence length="235" mass="27114">MQDSSKDTEWNDALRRHGIIPEKKEITEEQIVSLVDEAAKKRLESQERNLDNLTLDELELLEDEDDERALLEFRRKRIAEMWEAAKKARFGEVREISADDWVEQVNKAGEDVTVVIHLFSSGVPVCTLLNQHIQKLAPRFPAVKFLQGLAQCCIPNFPESHLPCIMIYRNGKPVEKFVGPEFWGSRPTVESVEWVLAKKGQVFETEIEKDPRPKVRDILLSQLKGKDYDDNGDDW</sequence>
<dbReference type="GO" id="GO:0005737">
    <property type="term" value="C:cytoplasm"/>
    <property type="evidence" value="ECO:0007669"/>
    <property type="project" value="TreeGrafter"/>
</dbReference>
<keyword evidence="5" id="KW-1185">Reference proteome</keyword>
<proteinExistence type="inferred from homology"/>
<accession>A0A7M7KB67</accession>
<dbReference type="InterPro" id="IPR051498">
    <property type="entry name" value="Phosducin-like_chap/apop_reg"/>
</dbReference>
<dbReference type="Proteomes" id="UP000594260">
    <property type="component" value="Unplaced"/>
</dbReference>
<reference evidence="4" key="1">
    <citation type="submission" date="2021-01" db="UniProtKB">
        <authorList>
            <consortium name="EnsemblMetazoa"/>
        </authorList>
    </citation>
    <scope>IDENTIFICATION</scope>
</reference>
<dbReference type="InterPro" id="IPR036249">
    <property type="entry name" value="Thioredoxin-like_sf"/>
</dbReference>
<dbReference type="AlphaFoldDB" id="A0A7M7KB67"/>
<dbReference type="CDD" id="cd02988">
    <property type="entry name" value="Phd_like_VIAF"/>
    <property type="match status" value="1"/>
</dbReference>
<dbReference type="RefSeq" id="XP_022663245.1">
    <property type="nucleotide sequence ID" value="XM_022807510.1"/>
</dbReference>
<feature type="coiled-coil region" evidence="2">
    <location>
        <begin position="36"/>
        <end position="63"/>
    </location>
</feature>
<comment type="similarity">
    <text evidence="1">Belongs to the phosducin family.</text>
</comment>
<dbReference type="EnsemblMetazoa" id="XM_022807510">
    <property type="protein sequence ID" value="XP_022663245"/>
    <property type="gene ID" value="LOC111251160"/>
</dbReference>
<dbReference type="OrthoDB" id="45518at2759"/>
<feature type="domain" description="Phosducin" evidence="3">
    <location>
        <begin position="35"/>
        <end position="178"/>
    </location>
</feature>
<dbReference type="Pfam" id="PF02114">
    <property type="entry name" value="Phosducin"/>
    <property type="match status" value="1"/>
</dbReference>
<dbReference type="PANTHER" id="PTHR45809">
    <property type="entry name" value="VIRAL IAP-ASSOCIATED FACTOR HOMOLOG"/>
    <property type="match status" value="1"/>
</dbReference>
<dbReference type="FunCoup" id="A0A7M7KB67">
    <property type="interactions" value="1481"/>
</dbReference>
<dbReference type="InterPro" id="IPR024253">
    <property type="entry name" value="Phosducin_thioredoxin-like_dom"/>
</dbReference>
<dbReference type="CTD" id="39364"/>
<dbReference type="OMA" id="FCEIRAN"/>
<organism evidence="4 5">
    <name type="scientific">Varroa destructor</name>
    <name type="common">Honeybee mite</name>
    <dbReference type="NCBI Taxonomy" id="109461"/>
    <lineage>
        <taxon>Eukaryota</taxon>
        <taxon>Metazoa</taxon>
        <taxon>Ecdysozoa</taxon>
        <taxon>Arthropoda</taxon>
        <taxon>Chelicerata</taxon>
        <taxon>Arachnida</taxon>
        <taxon>Acari</taxon>
        <taxon>Parasitiformes</taxon>
        <taxon>Mesostigmata</taxon>
        <taxon>Gamasina</taxon>
        <taxon>Dermanyssoidea</taxon>
        <taxon>Varroidae</taxon>
        <taxon>Varroa</taxon>
    </lineage>
</organism>
<dbReference type="PANTHER" id="PTHR45809:SF3">
    <property type="entry name" value="VIRAL IAP-ASSOCIATED FACTOR HOMOLOG"/>
    <property type="match status" value="1"/>
</dbReference>
<evidence type="ECO:0000256" key="1">
    <source>
        <dbReference type="ARBA" id="ARBA00009686"/>
    </source>
</evidence>
<evidence type="ECO:0000256" key="2">
    <source>
        <dbReference type="SAM" id="Coils"/>
    </source>
</evidence>